<evidence type="ECO:0000313" key="8">
    <source>
        <dbReference type="RefSeq" id="XP_046598266.1"/>
    </source>
</evidence>
<dbReference type="CDD" id="cd13905">
    <property type="entry name" value="CuRO_3_tcLLC2_insect_like"/>
    <property type="match status" value="1"/>
</dbReference>
<evidence type="ECO:0000259" key="6">
    <source>
        <dbReference type="Pfam" id="PF07732"/>
    </source>
</evidence>
<dbReference type="Pfam" id="PF07731">
    <property type="entry name" value="Cu-oxidase_2"/>
    <property type="match status" value="1"/>
</dbReference>
<feature type="domain" description="Plastocyanin-like" evidence="4">
    <location>
        <begin position="942"/>
        <end position="1091"/>
    </location>
</feature>
<evidence type="ECO:0000256" key="3">
    <source>
        <dbReference type="ARBA" id="ARBA00023002"/>
    </source>
</evidence>
<dbReference type="CDD" id="cd13884">
    <property type="entry name" value="CuRO_2_tcLCC_insect_like"/>
    <property type="match status" value="3"/>
</dbReference>
<accession>A0ABM3GDF0</accession>
<proteinExistence type="inferred from homology"/>
<feature type="domain" description="Plastocyanin-like" evidence="6">
    <location>
        <begin position="816"/>
        <end position="925"/>
    </location>
</feature>
<dbReference type="Gene3D" id="2.60.40.420">
    <property type="entry name" value="Cupredoxins - blue copper proteins"/>
    <property type="match status" value="7"/>
</dbReference>
<evidence type="ECO:0000259" key="4">
    <source>
        <dbReference type="Pfam" id="PF00394"/>
    </source>
</evidence>
<dbReference type="InterPro" id="IPR045087">
    <property type="entry name" value="Cu-oxidase_fam"/>
</dbReference>
<gene>
    <name evidence="8" type="primary">LOC107226143</name>
</gene>
<feature type="domain" description="Plastocyanin-like" evidence="4">
    <location>
        <begin position="236"/>
        <end position="385"/>
    </location>
</feature>
<dbReference type="Proteomes" id="UP000829291">
    <property type="component" value="Chromosome 5"/>
</dbReference>
<name>A0ABM3GDF0_NEOLC</name>
<dbReference type="InterPro" id="IPR001117">
    <property type="entry name" value="Cu-oxidase_2nd"/>
</dbReference>
<organism evidence="7 8">
    <name type="scientific">Neodiprion lecontei</name>
    <name type="common">Redheaded pine sawfly</name>
    <dbReference type="NCBI Taxonomy" id="441921"/>
    <lineage>
        <taxon>Eukaryota</taxon>
        <taxon>Metazoa</taxon>
        <taxon>Ecdysozoa</taxon>
        <taxon>Arthropoda</taxon>
        <taxon>Hexapoda</taxon>
        <taxon>Insecta</taxon>
        <taxon>Pterygota</taxon>
        <taxon>Neoptera</taxon>
        <taxon>Endopterygota</taxon>
        <taxon>Hymenoptera</taxon>
        <taxon>Tenthredinoidea</taxon>
        <taxon>Diprionidae</taxon>
        <taxon>Diprioninae</taxon>
        <taxon>Neodiprion</taxon>
    </lineage>
</organism>
<dbReference type="InterPro" id="IPR002355">
    <property type="entry name" value="Cu_oxidase_Cu_BS"/>
</dbReference>
<dbReference type="InterPro" id="IPR008972">
    <property type="entry name" value="Cupredoxin"/>
</dbReference>
<dbReference type="PROSITE" id="PS00080">
    <property type="entry name" value="MULTICOPPER_OXIDASE2"/>
    <property type="match status" value="1"/>
</dbReference>
<keyword evidence="2" id="KW-0479">Metal-binding</keyword>
<evidence type="ECO:0000256" key="2">
    <source>
        <dbReference type="ARBA" id="ARBA00022723"/>
    </source>
</evidence>
<dbReference type="Pfam" id="PF07732">
    <property type="entry name" value="Cu-oxidase_3"/>
    <property type="match status" value="3"/>
</dbReference>
<reference evidence="8" key="1">
    <citation type="submission" date="2025-08" db="UniProtKB">
        <authorList>
            <consortium name="RefSeq"/>
        </authorList>
    </citation>
    <scope>IDENTIFICATION</scope>
    <source>
        <tissue evidence="8">Thorax and Abdomen</tissue>
    </source>
</reference>
<dbReference type="PANTHER" id="PTHR11709:SF232">
    <property type="entry name" value="STRAW, ISOFORM G"/>
    <property type="match status" value="1"/>
</dbReference>
<evidence type="ECO:0000259" key="5">
    <source>
        <dbReference type="Pfam" id="PF07731"/>
    </source>
</evidence>
<dbReference type="InterPro" id="IPR011707">
    <property type="entry name" value="Cu-oxidase-like_N"/>
</dbReference>
<sequence>MASPGRNHAVTDLSRINRLVILMTTCCFLSDLANAKMHQILRHKLAPIDFSRGDVSLSTPMECLRPCRENEPPKICYYHFTLEIYSAQGLACSLCTPNMTNDLDDTCQCVTADGVERTILAVNRMLPGPSIQVCQGDKIVVDVENLMQGMETTIHWHGIYQTGTPYQDGVPFVTQCPIATGLTHRYQFMATNQGTHFWHSHDALQKMDGLYGSLIVREPPQSDPNSHLYDYDTPSTVMVISDWLHREATEHYPGLLDTPGQIAEAVLIHGRGQWMNQTSKVTTISPLAVYTVKQGQRYRFRMINAFCTVCPAELSFQNHDMTVIASDGEHLQPVSASILTSYAGERYDFIIDASQAVGTYWIRVRAVGECSGPAVQQYGILRYEGGPDLPTSEQPLYSQSFAQGLILNSASSNVCSTSTQPIDGNLCASGFRSALPIYSAQGLACSLCTPNMTNDLDHTCQCVTADGVERTILAVNRMLPGPSIQVCQGDKIVVDVENLMQGMETTIHWHGIYQTGTPYQDGVPFVTQCPIATGLTHRYQFKATNQGTHFWHSHDALQKMDGIYGSLIVREPPESDPNSHLYDYDTPSTVMVISDWLHREATEHYPGLLDTPGQAAEAVLIHGRGQWMNQTSDVTTTSPLAVYTVKQGQRYRFRMINAFCTVCPAELSFQNHDMTVIASDGEHLQPVSASILTSYAGERYDFIIDASQSVGTYWIRVRAIGECRGPAVQQYGILRYEGGPDLPTSEQPLYNQSFGQGLILNSPSSNVCSTSTQPIDGNLCASGFRSALPIYSAQGLACSLCTPNMTNDLDDTCQCVTADGVERTILAVNRMLPGPSIQVCQGDKIVVDVENLMQGMETTIHWHGIYQTGTPYQDGVPFVTQCPIAAGLTHRYQFMATNQGTHFWHSHDALQKMDGLYGSLIVREPPQSDPNSHLYDYDTPSTVMVISDWLHREATEHYPGLLDTPGQIAEAVLIHGRGQWMNQTSKVTTISPLAVYTVKQGQRYRFRMINAFCTVCPAELSFQNHDMTVIASDGEHLQPVSASILTSYAGERYDFIIDASQAVGTYWIRVRAVGECSGPAVQQYGILRYEGGPDLPTSEQPLYSQSFAQGLILNSASSNVCSTSTQPIDGNLCASGFRSALPVDNEILKSVPDFKFYLPSGFVTFPNTEIFTPNTYLQYFVPPQRVAVASVVNNISFVSPPAPLISQRNDIPLELICNGENLPKNCDGSYCACTHVLSVPLNAVVEIVFCDAAPQSGLSHPFHLHGNAFRIIGMGASADPSVTVLNATTIRDLDRRGLLVRNFDQPPAKDTAIIPSNGYLITRFLANNPGYWLYHCHFVFHSITGMEFVIQVGDVIDIPPVPQNFPTCGDYLPKI</sequence>
<dbReference type="SUPFAM" id="SSF49503">
    <property type="entry name" value="Cupredoxins"/>
    <property type="match status" value="7"/>
</dbReference>
<dbReference type="InterPro" id="IPR011706">
    <property type="entry name" value="Cu-oxidase_C"/>
</dbReference>
<dbReference type="Pfam" id="PF00394">
    <property type="entry name" value="Cu-oxidase"/>
    <property type="match status" value="3"/>
</dbReference>
<evidence type="ECO:0000256" key="1">
    <source>
        <dbReference type="ARBA" id="ARBA00010609"/>
    </source>
</evidence>
<feature type="domain" description="Plastocyanin-like" evidence="5">
    <location>
        <begin position="1225"/>
        <end position="1352"/>
    </location>
</feature>
<dbReference type="GeneID" id="107226143"/>
<feature type="domain" description="Plastocyanin-like" evidence="6">
    <location>
        <begin position="463"/>
        <end position="572"/>
    </location>
</feature>
<dbReference type="RefSeq" id="XP_046598266.1">
    <property type="nucleotide sequence ID" value="XM_046742310.1"/>
</dbReference>
<feature type="domain" description="Plastocyanin-like" evidence="4">
    <location>
        <begin position="589"/>
        <end position="738"/>
    </location>
</feature>
<dbReference type="PANTHER" id="PTHR11709">
    <property type="entry name" value="MULTI-COPPER OXIDASE"/>
    <property type="match status" value="1"/>
</dbReference>
<keyword evidence="3" id="KW-0560">Oxidoreductase</keyword>
<feature type="domain" description="Plastocyanin-like" evidence="6">
    <location>
        <begin position="110"/>
        <end position="219"/>
    </location>
</feature>
<protein>
    <submittedName>
        <fullName evidence="8">Uncharacterized protein LOC107226143</fullName>
    </submittedName>
</protein>
<dbReference type="CDD" id="cd13858">
    <property type="entry name" value="CuRO_1_tcLCC2_insect_like"/>
    <property type="match status" value="3"/>
</dbReference>
<comment type="similarity">
    <text evidence="1">Belongs to the multicopper oxidase family.</text>
</comment>
<keyword evidence="7" id="KW-1185">Reference proteome</keyword>
<evidence type="ECO:0000313" key="7">
    <source>
        <dbReference type="Proteomes" id="UP000829291"/>
    </source>
</evidence>